<dbReference type="RefSeq" id="WP_188785208.1">
    <property type="nucleotide sequence ID" value="NZ_BMNI01000015.1"/>
</dbReference>
<dbReference type="InterPro" id="IPR005693">
    <property type="entry name" value="Mce"/>
</dbReference>
<dbReference type="Proteomes" id="UP000655410">
    <property type="component" value="Unassembled WGS sequence"/>
</dbReference>
<organism evidence="3 4">
    <name type="scientific">Nocardioides phosphati</name>
    <dbReference type="NCBI Taxonomy" id="1867775"/>
    <lineage>
        <taxon>Bacteria</taxon>
        <taxon>Bacillati</taxon>
        <taxon>Actinomycetota</taxon>
        <taxon>Actinomycetes</taxon>
        <taxon>Propionibacteriales</taxon>
        <taxon>Nocardioidaceae</taxon>
        <taxon>Nocardioides</taxon>
    </lineage>
</organism>
<dbReference type="EMBL" id="BMNI01000015">
    <property type="protein sequence ID" value="GGO93918.1"/>
    <property type="molecule type" value="Genomic_DNA"/>
</dbReference>
<protein>
    <submittedName>
        <fullName evidence="3">ABC transporter substrate-binding protein</fullName>
    </submittedName>
</protein>
<feature type="domain" description="Mammalian cell entry C-terminal" evidence="2">
    <location>
        <begin position="116"/>
        <end position="302"/>
    </location>
</feature>
<dbReference type="Pfam" id="PF02470">
    <property type="entry name" value="MlaD"/>
    <property type="match status" value="1"/>
</dbReference>
<dbReference type="PROSITE" id="PS51257">
    <property type="entry name" value="PROKAR_LIPOPROTEIN"/>
    <property type="match status" value="1"/>
</dbReference>
<dbReference type="PANTHER" id="PTHR33371:SF15">
    <property type="entry name" value="LIPOPROTEIN LPRN"/>
    <property type="match status" value="1"/>
</dbReference>
<reference evidence="4" key="1">
    <citation type="journal article" date="2019" name="Int. J. Syst. Evol. Microbiol.">
        <title>The Global Catalogue of Microorganisms (GCM) 10K type strain sequencing project: providing services to taxonomists for standard genome sequencing and annotation.</title>
        <authorList>
            <consortium name="The Broad Institute Genomics Platform"/>
            <consortium name="The Broad Institute Genome Sequencing Center for Infectious Disease"/>
            <person name="Wu L."/>
            <person name="Ma J."/>
        </authorList>
    </citation>
    <scope>NUCLEOTIDE SEQUENCE [LARGE SCALE GENOMIC DNA]</scope>
    <source>
        <strain evidence="4">CGMCC 4.7371</strain>
    </source>
</reference>
<dbReference type="PANTHER" id="PTHR33371">
    <property type="entry name" value="INTERMEMBRANE PHOSPHOLIPID TRANSPORT SYSTEM BINDING PROTEIN MLAD-RELATED"/>
    <property type="match status" value="1"/>
</dbReference>
<dbReference type="InterPro" id="IPR024516">
    <property type="entry name" value="Mce_C"/>
</dbReference>
<evidence type="ECO:0000313" key="4">
    <source>
        <dbReference type="Proteomes" id="UP000655410"/>
    </source>
</evidence>
<evidence type="ECO:0000313" key="3">
    <source>
        <dbReference type="EMBL" id="GGO93918.1"/>
    </source>
</evidence>
<accession>A0ABQ2NF18</accession>
<dbReference type="InterPro" id="IPR003399">
    <property type="entry name" value="Mce/MlaD"/>
</dbReference>
<evidence type="ECO:0000259" key="2">
    <source>
        <dbReference type="Pfam" id="PF11887"/>
    </source>
</evidence>
<dbReference type="Pfam" id="PF11887">
    <property type="entry name" value="Mce4_CUP1"/>
    <property type="match status" value="1"/>
</dbReference>
<keyword evidence="4" id="KW-1185">Reference proteome</keyword>
<dbReference type="InterPro" id="IPR052336">
    <property type="entry name" value="MlaD_Phospholipid_Transporter"/>
</dbReference>
<comment type="caution">
    <text evidence="3">The sequence shown here is derived from an EMBL/GenBank/DDBJ whole genome shotgun (WGS) entry which is preliminary data.</text>
</comment>
<feature type="domain" description="Mce/MlaD" evidence="1">
    <location>
        <begin position="34"/>
        <end position="109"/>
    </location>
</feature>
<evidence type="ECO:0000259" key="1">
    <source>
        <dbReference type="Pfam" id="PF02470"/>
    </source>
</evidence>
<sequence>MTRPALLLALAPLVLATGCGTLRDVPLPGLVSGPTYRLTGVFGNVLGLPDQAAVKMNGATIGEVDGIETADYAARVHMKISKEFAVPADVRAEVRLSSPMGDSFIEFTDPRGGGAATLSPGSEIGLAATSEAPGISDVLSAASTLLTGGSFADMKVVLSELNTALKGNGDNIHRLLGQLDGMTTRLNDHTAQFDLALGSLDRLGRRLAADRRLIGTSMAELEPAIRVLSAQRKQVLDLMAQLRRLSEVGTATLSQSREDMLSVLADLTPILDTLTRNQRNFEGIMDGIRDFGRQTDSATFGAFLDFDLSTLFDQDVLPAPSTSTQLPGVPSGN</sequence>
<gene>
    <name evidence="3" type="ORF">GCM10011584_33720</name>
</gene>
<dbReference type="NCBIfam" id="TIGR00996">
    <property type="entry name" value="Mtu_fam_mce"/>
    <property type="match status" value="1"/>
</dbReference>
<name>A0ABQ2NF18_9ACTN</name>
<proteinExistence type="predicted"/>